<proteinExistence type="predicted"/>
<accession>A0A814AHQ4</accession>
<dbReference type="Proteomes" id="UP000663852">
    <property type="component" value="Unassembled WGS sequence"/>
</dbReference>
<sequence>MISKQLATTSTITSNLRQTISMSSQAQFYEALRRQHVVDHRQSLAVSRQVQQSKYQSRYIPVGVLREDDMYLPWSFNPLRRTKVAHSEENFFQKDQQYRPQPVPSKEHHVHYGKLPHRFTSTDYIQQR</sequence>
<dbReference type="AlphaFoldDB" id="A0A814AHQ4"/>
<name>A0A814AHQ4_ADIRI</name>
<comment type="caution">
    <text evidence="1">The sequence shown here is derived from an EMBL/GenBank/DDBJ whole genome shotgun (WGS) entry which is preliminary data.</text>
</comment>
<gene>
    <name evidence="1" type="ORF">EDS130_LOCUS10324</name>
</gene>
<reference evidence="1" key="1">
    <citation type="submission" date="2021-02" db="EMBL/GenBank/DDBJ databases">
        <authorList>
            <person name="Nowell W R."/>
        </authorList>
    </citation>
    <scope>NUCLEOTIDE SEQUENCE</scope>
</reference>
<evidence type="ECO:0000313" key="2">
    <source>
        <dbReference type="Proteomes" id="UP000663852"/>
    </source>
</evidence>
<protein>
    <submittedName>
        <fullName evidence="1">Uncharacterized protein</fullName>
    </submittedName>
</protein>
<dbReference type="OrthoDB" id="10003391at2759"/>
<evidence type="ECO:0000313" key="1">
    <source>
        <dbReference type="EMBL" id="CAF0912025.1"/>
    </source>
</evidence>
<dbReference type="EMBL" id="CAJNOJ010000036">
    <property type="protein sequence ID" value="CAF0912025.1"/>
    <property type="molecule type" value="Genomic_DNA"/>
</dbReference>
<organism evidence="1 2">
    <name type="scientific">Adineta ricciae</name>
    <name type="common">Rotifer</name>
    <dbReference type="NCBI Taxonomy" id="249248"/>
    <lineage>
        <taxon>Eukaryota</taxon>
        <taxon>Metazoa</taxon>
        <taxon>Spiralia</taxon>
        <taxon>Gnathifera</taxon>
        <taxon>Rotifera</taxon>
        <taxon>Eurotatoria</taxon>
        <taxon>Bdelloidea</taxon>
        <taxon>Adinetida</taxon>
        <taxon>Adinetidae</taxon>
        <taxon>Adineta</taxon>
    </lineage>
</organism>